<dbReference type="EMBL" id="SNRY01001422">
    <property type="protein sequence ID" value="KAA6331053.1"/>
    <property type="molecule type" value="Genomic_DNA"/>
</dbReference>
<name>A0A5J4RE41_9ZZZZ</name>
<dbReference type="PANTHER" id="PTHR11070">
    <property type="entry name" value="UVRD / RECB / PCRA DNA HELICASE FAMILY MEMBER"/>
    <property type="match status" value="1"/>
</dbReference>
<dbReference type="GO" id="GO:0003677">
    <property type="term" value="F:DNA binding"/>
    <property type="evidence" value="ECO:0007669"/>
    <property type="project" value="InterPro"/>
</dbReference>
<feature type="coiled-coil region" evidence="1">
    <location>
        <begin position="152"/>
        <end position="195"/>
    </location>
</feature>
<dbReference type="InterPro" id="IPR027417">
    <property type="entry name" value="P-loop_NTPase"/>
</dbReference>
<proteinExistence type="predicted"/>
<keyword evidence="1" id="KW-0175">Coiled coil</keyword>
<evidence type="ECO:0000256" key="1">
    <source>
        <dbReference type="SAM" id="Coils"/>
    </source>
</evidence>
<dbReference type="Gene3D" id="3.40.50.300">
    <property type="entry name" value="P-loop containing nucleotide triphosphate hydrolases"/>
    <property type="match status" value="2"/>
</dbReference>
<dbReference type="InterPro" id="IPR000212">
    <property type="entry name" value="DNA_helicase_UvrD/REP"/>
</dbReference>
<comment type="caution">
    <text evidence="2">The sequence shown here is derived from an EMBL/GenBank/DDBJ whole genome shotgun (WGS) entry which is preliminary data.</text>
</comment>
<gene>
    <name evidence="2" type="ORF">EZS27_020308</name>
</gene>
<accession>A0A5J4RE41</accession>
<reference evidence="2" key="1">
    <citation type="submission" date="2019-03" db="EMBL/GenBank/DDBJ databases">
        <title>Single cell metagenomics reveals metabolic interactions within the superorganism composed of flagellate Streblomastix strix and complex community of Bacteroidetes bacteria on its surface.</title>
        <authorList>
            <person name="Treitli S.C."/>
            <person name="Kolisko M."/>
            <person name="Husnik F."/>
            <person name="Keeling P."/>
            <person name="Hampl V."/>
        </authorList>
    </citation>
    <scope>NUCLEOTIDE SEQUENCE</scope>
    <source>
        <strain evidence="2">STM</strain>
    </source>
</reference>
<dbReference type="GO" id="GO:0000725">
    <property type="term" value="P:recombinational repair"/>
    <property type="evidence" value="ECO:0007669"/>
    <property type="project" value="TreeGrafter"/>
</dbReference>
<dbReference type="GO" id="GO:0005524">
    <property type="term" value="F:ATP binding"/>
    <property type="evidence" value="ECO:0007669"/>
    <property type="project" value="InterPro"/>
</dbReference>
<sequence length="903" mass="105286">MKEKIEDIAKNVARHRELELAIEATNNAVGRSMTLYNNNEQQFWIINKQATIVNFERDIVGDIIPTAGFVIDKTLKNDGFPIPRDSKLGGLLIQFHEGKHKYQTPMGEIEIEIFNRTTYSPSWHDDEKYATDIHIRLAGDSESYFFQTIAKILSLQTEIDRNKKKLDQATTDRERQQLIERIEEKETEQKHYLERKQSFIRKSAELRYQPILDPFQESIKRSKIFEGSLIINGGPGTGKTTLLIQRIKFLFSPTIEEYFKLTLLQRDILYNQKTSWIFYSPNELLALYLRNNMQKEELLADTKKVKVWASHKNELVKTYRLVDTTTKGPFLIYNKLHSISLFSNEPKSVQNIIRELYAFYFHFQNDKINRIIGLNVSLFKWKDTGLSIQKYLNNKQNINDLDKLIYLFLNLNEIYRRVSDTISEEYSTLIKHIAGEIQVSIMRDSERVTTLSDILMKWKNDSRDADEDDDSEIESEYFDEKKGEQTSFDFEGELFIKLKSLCRKQALKKLDINTRLNRRDKDLLQLLPEVEQHSGYDSLGQTAYFKKFFERITKGIAANIFREIPVIYKKFRREQFESNSKDWNINVLEELVKDDKNSRIHSDEQALLLYFINGICSQLAKTNKNQYENLNHPYIKAFKEHCKPIIGIDEATDFALIDLLAITSFKHPDISSVILSGDLMQRMTFNGINSWEEYSNIVTDTEKKNLEISYRQSPTLLALAKAIYEKSTGIQANYRSYIKKDELEPEPLMFVSQNEDDKLNWMADRILEIYKTYEDSIPSIAIFLPTEDLLGNFAKKLGRINALADVGIHVKACRNGEVLGDENTVRVFSIDTIKGLEFEAVFFYNIDDLQNQNLIKDLLLKYLYVGLSRATFYLGLTMSGELSNDIAFIASYFNRTKNTWMNL</sequence>
<dbReference type="GO" id="GO:0043138">
    <property type="term" value="F:3'-5' DNA helicase activity"/>
    <property type="evidence" value="ECO:0007669"/>
    <property type="project" value="TreeGrafter"/>
</dbReference>
<dbReference type="PANTHER" id="PTHR11070:SF2">
    <property type="entry name" value="ATP-DEPENDENT DNA HELICASE SRS2"/>
    <property type="match status" value="1"/>
</dbReference>
<protein>
    <submittedName>
        <fullName evidence="2">Uncharacterized protein</fullName>
    </submittedName>
</protein>
<dbReference type="AlphaFoldDB" id="A0A5J4RE41"/>
<organism evidence="2">
    <name type="scientific">termite gut metagenome</name>
    <dbReference type="NCBI Taxonomy" id="433724"/>
    <lineage>
        <taxon>unclassified sequences</taxon>
        <taxon>metagenomes</taxon>
        <taxon>organismal metagenomes</taxon>
    </lineage>
</organism>
<dbReference type="SUPFAM" id="SSF52540">
    <property type="entry name" value="P-loop containing nucleoside triphosphate hydrolases"/>
    <property type="match status" value="1"/>
</dbReference>
<evidence type="ECO:0000313" key="2">
    <source>
        <dbReference type="EMBL" id="KAA6331053.1"/>
    </source>
</evidence>